<keyword evidence="22" id="KW-1185">Reference proteome</keyword>
<feature type="binding site" evidence="16">
    <location>
        <position position="702"/>
    </location>
    <ligand>
        <name>ATP</name>
        <dbReference type="ChEBI" id="CHEBI:30616"/>
    </ligand>
</feature>
<dbReference type="PRINTS" id="PR00119">
    <property type="entry name" value="CATATPASE"/>
</dbReference>
<dbReference type="Pfam" id="PF16209">
    <property type="entry name" value="PhoLip_ATPase_N"/>
    <property type="match status" value="1"/>
</dbReference>
<dbReference type="NCBIfam" id="TIGR01494">
    <property type="entry name" value="ATPase_P-type"/>
    <property type="match status" value="1"/>
</dbReference>
<keyword evidence="11 18" id="KW-1278">Translocase</keyword>
<gene>
    <name evidence="21" type="ORF">A3770_06p41510</name>
</gene>
<dbReference type="GO" id="GO:0005524">
    <property type="term" value="F:ATP binding"/>
    <property type="evidence" value="ECO:0007669"/>
    <property type="project" value="UniProtKB-UniRule"/>
</dbReference>
<keyword evidence="12 18" id="KW-1133">Transmembrane helix</keyword>
<organism evidence="21 22">
    <name type="scientific">Chloropicon primus</name>
    <dbReference type="NCBI Taxonomy" id="1764295"/>
    <lineage>
        <taxon>Eukaryota</taxon>
        <taxon>Viridiplantae</taxon>
        <taxon>Chlorophyta</taxon>
        <taxon>Chloropicophyceae</taxon>
        <taxon>Chloropicales</taxon>
        <taxon>Chloropicaceae</taxon>
        <taxon>Chloropicon</taxon>
    </lineage>
</organism>
<dbReference type="CDD" id="cd02073">
    <property type="entry name" value="P-type_ATPase_APLT_Dnf-like"/>
    <property type="match status" value="1"/>
</dbReference>
<evidence type="ECO:0000256" key="13">
    <source>
        <dbReference type="ARBA" id="ARBA00023136"/>
    </source>
</evidence>
<feature type="transmembrane region" description="Helical" evidence="18">
    <location>
        <begin position="926"/>
        <end position="946"/>
    </location>
</feature>
<keyword evidence="7 17" id="KW-0479">Metal-binding</keyword>
<dbReference type="GO" id="GO:0000287">
    <property type="term" value="F:magnesium ion binding"/>
    <property type="evidence" value="ECO:0007669"/>
    <property type="project" value="UniProtKB-UniRule"/>
</dbReference>
<keyword evidence="4" id="KW-0813">Transport</keyword>
<keyword evidence="8 16" id="KW-0547">Nucleotide-binding</keyword>
<dbReference type="InterPro" id="IPR044492">
    <property type="entry name" value="P_typ_ATPase_HD_dom"/>
</dbReference>
<evidence type="ECO:0000256" key="11">
    <source>
        <dbReference type="ARBA" id="ARBA00022967"/>
    </source>
</evidence>
<feature type="binding site" evidence="16">
    <location>
        <position position="588"/>
    </location>
    <ligand>
        <name>ATP</name>
        <dbReference type="ChEBI" id="CHEBI:30616"/>
    </ligand>
</feature>
<protein>
    <recommendedName>
        <fullName evidence="18">Phospholipid-transporting ATPase</fullName>
        <ecNumber evidence="18">7.6.2.1</ecNumber>
    </recommendedName>
</protein>
<feature type="binding site" evidence="16">
    <location>
        <position position="409"/>
    </location>
    <ligand>
        <name>ATP</name>
        <dbReference type="ChEBI" id="CHEBI:30616"/>
    </ligand>
</feature>
<evidence type="ECO:0000259" key="20">
    <source>
        <dbReference type="Pfam" id="PF16212"/>
    </source>
</evidence>
<feature type="transmembrane region" description="Helical" evidence="18">
    <location>
        <begin position="893"/>
        <end position="911"/>
    </location>
</feature>
<dbReference type="InterPro" id="IPR008250">
    <property type="entry name" value="ATPase_P-typ_transduc_dom_A_sf"/>
</dbReference>
<dbReference type="SUPFAM" id="SSF56784">
    <property type="entry name" value="HAD-like"/>
    <property type="match status" value="1"/>
</dbReference>
<evidence type="ECO:0000256" key="1">
    <source>
        <dbReference type="ARBA" id="ARBA00004127"/>
    </source>
</evidence>
<feature type="domain" description="P-type ATPase C-terminal" evidence="20">
    <location>
        <begin position="862"/>
        <end position="1117"/>
    </location>
</feature>
<dbReference type="PANTHER" id="PTHR24092:SF180">
    <property type="entry name" value="PHOSPHOLIPID-TRANSPORTING ATPASE DNF1-RELATED"/>
    <property type="match status" value="1"/>
</dbReference>
<dbReference type="SFLD" id="SFLDS00003">
    <property type="entry name" value="Haloacid_Dehalogenase"/>
    <property type="match status" value="1"/>
</dbReference>
<keyword evidence="10 17" id="KW-0460">Magnesium</keyword>
<dbReference type="InterPro" id="IPR023214">
    <property type="entry name" value="HAD_sf"/>
</dbReference>
<dbReference type="STRING" id="1764295.A0A5B8MMB5"/>
<dbReference type="NCBIfam" id="TIGR01652">
    <property type="entry name" value="ATPase-Plipid"/>
    <property type="match status" value="1"/>
</dbReference>
<feature type="binding site" evidence="16">
    <location>
        <position position="816"/>
    </location>
    <ligand>
        <name>ATP</name>
        <dbReference type="ChEBI" id="CHEBI:30616"/>
    </ligand>
</feature>
<dbReference type="OrthoDB" id="377733at2759"/>
<evidence type="ECO:0000256" key="16">
    <source>
        <dbReference type="PIRSR" id="PIRSR606539-2"/>
    </source>
</evidence>
<feature type="binding site" evidence="16">
    <location>
        <position position="703"/>
    </location>
    <ligand>
        <name>ATP</name>
        <dbReference type="ChEBI" id="CHEBI:30616"/>
    </ligand>
</feature>
<evidence type="ECO:0000256" key="7">
    <source>
        <dbReference type="ARBA" id="ARBA00022723"/>
    </source>
</evidence>
<dbReference type="PANTHER" id="PTHR24092">
    <property type="entry name" value="PROBABLE PHOSPHOLIPID-TRANSPORTING ATPASE"/>
    <property type="match status" value="1"/>
</dbReference>
<evidence type="ECO:0000256" key="18">
    <source>
        <dbReference type="RuleBase" id="RU362033"/>
    </source>
</evidence>
<name>A0A5B8MMB5_9CHLO</name>
<evidence type="ECO:0000313" key="21">
    <source>
        <dbReference type="EMBL" id="QDZ21633.1"/>
    </source>
</evidence>
<keyword evidence="6 18" id="KW-0812">Transmembrane</keyword>
<evidence type="ECO:0000256" key="4">
    <source>
        <dbReference type="ARBA" id="ARBA00022448"/>
    </source>
</evidence>
<dbReference type="FunFam" id="3.40.50.1000:FF:000001">
    <property type="entry name" value="Phospholipid-transporting ATPase IC"/>
    <property type="match status" value="1"/>
</dbReference>
<dbReference type="SUPFAM" id="SSF81653">
    <property type="entry name" value="Calcium ATPase, transduction domain A"/>
    <property type="match status" value="1"/>
</dbReference>
<evidence type="ECO:0000313" key="22">
    <source>
        <dbReference type="Proteomes" id="UP000316726"/>
    </source>
</evidence>
<evidence type="ECO:0000256" key="14">
    <source>
        <dbReference type="ARBA" id="ARBA00034036"/>
    </source>
</evidence>
<dbReference type="GO" id="GO:0016887">
    <property type="term" value="F:ATP hydrolysis activity"/>
    <property type="evidence" value="ECO:0007669"/>
    <property type="project" value="InterPro"/>
</dbReference>
<dbReference type="EMBL" id="CP031039">
    <property type="protein sequence ID" value="QDZ21633.1"/>
    <property type="molecule type" value="Genomic_DNA"/>
</dbReference>
<feature type="transmembrane region" description="Helical" evidence="18">
    <location>
        <begin position="70"/>
        <end position="88"/>
    </location>
</feature>
<feature type="binding site" evidence="17">
    <location>
        <position position="409"/>
    </location>
    <ligand>
        <name>Mg(2+)</name>
        <dbReference type="ChEBI" id="CHEBI:18420"/>
    </ligand>
</feature>
<dbReference type="InterPro" id="IPR032630">
    <property type="entry name" value="P_typ_ATPase_c"/>
</dbReference>
<comment type="similarity">
    <text evidence="3 18">Belongs to the cation transport ATPase (P-type) (TC 3.A.3) family. Type IV subfamily.</text>
</comment>
<dbReference type="EC" id="7.6.2.1" evidence="18"/>
<dbReference type="InterPro" id="IPR006539">
    <property type="entry name" value="P-type_ATPase_IV"/>
</dbReference>
<dbReference type="Pfam" id="PF16212">
    <property type="entry name" value="PhoLip_ATPase_C"/>
    <property type="match status" value="1"/>
</dbReference>
<dbReference type="GO" id="GO:0045332">
    <property type="term" value="P:phospholipid translocation"/>
    <property type="evidence" value="ECO:0007669"/>
    <property type="project" value="TreeGrafter"/>
</dbReference>
<dbReference type="Pfam" id="PF13246">
    <property type="entry name" value="Cation_ATPase"/>
    <property type="match status" value="1"/>
</dbReference>
<feature type="transmembrane region" description="Helical" evidence="18">
    <location>
        <begin position="1009"/>
        <end position="1028"/>
    </location>
</feature>
<dbReference type="GO" id="GO:0140326">
    <property type="term" value="F:ATPase-coupled intramembrane lipid transporter activity"/>
    <property type="evidence" value="ECO:0007669"/>
    <property type="project" value="UniProtKB-EC"/>
</dbReference>
<feature type="binding site" evidence="16">
    <location>
        <position position="565"/>
    </location>
    <ligand>
        <name>ATP</name>
        <dbReference type="ChEBI" id="CHEBI:30616"/>
    </ligand>
</feature>
<evidence type="ECO:0000256" key="12">
    <source>
        <dbReference type="ARBA" id="ARBA00022989"/>
    </source>
</evidence>
<evidence type="ECO:0000256" key="3">
    <source>
        <dbReference type="ARBA" id="ARBA00008109"/>
    </source>
</evidence>
<dbReference type="InterPro" id="IPR023298">
    <property type="entry name" value="ATPase_P-typ_TM_dom_sf"/>
</dbReference>
<dbReference type="GO" id="GO:0005886">
    <property type="term" value="C:plasma membrane"/>
    <property type="evidence" value="ECO:0007669"/>
    <property type="project" value="UniProtKB-SubCell"/>
</dbReference>
<dbReference type="Proteomes" id="UP000316726">
    <property type="component" value="Chromosome 6"/>
</dbReference>
<dbReference type="InterPro" id="IPR023299">
    <property type="entry name" value="ATPase_P-typ_cyto_dom_N"/>
</dbReference>
<dbReference type="InterPro" id="IPR036412">
    <property type="entry name" value="HAD-like_sf"/>
</dbReference>
<keyword evidence="13 18" id="KW-0472">Membrane</keyword>
<feature type="active site" description="4-aspartylphosphate intermediate" evidence="15">
    <location>
        <position position="407"/>
    </location>
</feature>
<feature type="binding site" evidence="16">
    <location>
        <position position="840"/>
    </location>
    <ligand>
        <name>ATP</name>
        <dbReference type="ChEBI" id="CHEBI:30616"/>
    </ligand>
</feature>
<dbReference type="GO" id="GO:0012505">
    <property type="term" value="C:endomembrane system"/>
    <property type="evidence" value="ECO:0007669"/>
    <property type="project" value="UniProtKB-SubCell"/>
</dbReference>
<feature type="binding site" evidence="16">
    <location>
        <position position="408"/>
    </location>
    <ligand>
        <name>ATP</name>
        <dbReference type="ChEBI" id="CHEBI:30616"/>
    </ligand>
</feature>
<dbReference type="SUPFAM" id="SSF81660">
    <property type="entry name" value="Metal cation-transporting ATPase, ATP-binding domain N"/>
    <property type="match status" value="1"/>
</dbReference>
<feature type="transmembrane region" description="Helical" evidence="18">
    <location>
        <begin position="1080"/>
        <end position="1103"/>
    </location>
</feature>
<dbReference type="SFLD" id="SFLDF00027">
    <property type="entry name" value="p-type_atpase"/>
    <property type="match status" value="1"/>
</dbReference>
<feature type="transmembrane region" description="Helical" evidence="18">
    <location>
        <begin position="289"/>
        <end position="312"/>
    </location>
</feature>
<evidence type="ECO:0000256" key="9">
    <source>
        <dbReference type="ARBA" id="ARBA00022840"/>
    </source>
</evidence>
<dbReference type="SFLD" id="SFLDG00002">
    <property type="entry name" value="C1.7:_P-type_atpase_like"/>
    <property type="match status" value="1"/>
</dbReference>
<proteinExistence type="inferred from homology"/>
<evidence type="ECO:0000256" key="2">
    <source>
        <dbReference type="ARBA" id="ARBA00004236"/>
    </source>
</evidence>
<sequence>MVKKRNSITRLKKSIKGKMGMEGPQTRKIFVNDSTKNEAAEYLDNSISTSKYTVVSFFPKGLYEQFQRVANFYFLIIAILSLFEFSPVHPVTNVGPLVMVIGISMLKEAVEDTKRHKKDNEVNSTPVLVLRDGDFVETEWADIQVGEIIKVLDKSFFPADLLLISSSDADGVCYVETMNLDGETNLKIKKCLDNTVSFTTPHSLNSMHATLECETPNNFLYTFTGNLSFQDNMVHSLSPMQVLLRGCQLRNTEWVIGSVIFTGHETKVMMNSKATPSKRSAIEHQLDKLIIILFFLQCCACVVGAIGSPTFLERKLWYLALDENPGFFDPDDKAVTGMVNFVTLFILYSTFIPISLYVSMEMIKFLSVVYFINKDRAIYDPLSDTPALARTSNLNEELGQVQYVFSDKTGTLTQNLMEFFKMSVGGVPYGDGITEIQRAIAKREGKALPDDIKDENYETGFNFKDKRIMGGNWVKEEHSEELLQFFRLLAVCHTVIPEGDPEPDKIHYQAASPDEAALVVAAKKFGFFFHTRTTNSIIVTESIPNADGTIENHEREYEVLAILEFNSKRKRMSAIVRTPDDKVILYCKGADNVIYERLSKDGNEFREKSMEDLGAFGSDGLRTLCCAYKEIPRATYEEWFVQFDAARTSLVNREQKLDDVAEIIEVDLRLIGCTAIEDKLQEGVPRSIELMAEANINIWVLTGDKMETAINIGYACSLLTNEQRKFVIDAENERILEAEATMNKQGSLEILNEEVMTQLEKAYDDAKLLSESMKFALVIDGKALQVALQPENSNLFRKLGMMCAAVVCCRVSPLQKADVTLLVKEGASMITLSIGDGANDVSMIQSAHIGVGISGNEGMQAVMASDFAIAQFRFLVDLLLVHGRWSYLRISKIIGYFFYKNILFTLTQFWFNCFNGFSGQRFYDDWYQSAYNVLFTSVPVIVIGLFDQDVNRAMGKAFPQLYMAGQKNIYFSARALATWILTGMFQSVICFFLPVLAGHPASVNEDGHMIGHWALATTVYSCVIITVNTRLALAVSFHTIFHHVFIWGSILFWYLFIFIYCAMTPGTAGSLDSSDNIYYVIYYLVTTPSYWFSIILTPVVCLLPDIMIQGMERWFKPLDHHIIQEWNAKNKQTEGVDKLVEKIKNRGRSKSQIQGQDLLDEVRSRSHTGYAFESPQGTSYYAPQEVVDAQKRASVFVLRKRSNYGGSQGMAVPKINEE</sequence>
<dbReference type="InterPro" id="IPR001757">
    <property type="entry name" value="P_typ_ATPase"/>
</dbReference>
<evidence type="ECO:0000256" key="15">
    <source>
        <dbReference type="PIRSR" id="PIRSR606539-1"/>
    </source>
</evidence>
<feature type="binding site" evidence="16">
    <location>
        <position position="622"/>
    </location>
    <ligand>
        <name>ATP</name>
        <dbReference type="ChEBI" id="CHEBI:30616"/>
    </ligand>
</feature>
<feature type="transmembrane region" description="Helical" evidence="18">
    <location>
        <begin position="94"/>
        <end position="110"/>
    </location>
</feature>
<feature type="binding site" evidence="17">
    <location>
        <position position="836"/>
    </location>
    <ligand>
        <name>Mg(2+)</name>
        <dbReference type="ChEBI" id="CHEBI:18420"/>
    </ligand>
</feature>
<feature type="binding site" evidence="16">
    <location>
        <position position="839"/>
    </location>
    <ligand>
        <name>ATP</name>
        <dbReference type="ChEBI" id="CHEBI:30616"/>
    </ligand>
</feature>
<feature type="transmembrane region" description="Helical" evidence="18">
    <location>
        <begin position="338"/>
        <end position="358"/>
    </location>
</feature>
<dbReference type="FunFam" id="3.40.50.1000:FF:000014">
    <property type="entry name" value="Phospholipid-transporting ATPase"/>
    <property type="match status" value="1"/>
</dbReference>
<feature type="binding site" evidence="17">
    <location>
        <position position="407"/>
    </location>
    <ligand>
        <name>Mg(2+)</name>
        <dbReference type="ChEBI" id="CHEBI:18420"/>
    </ligand>
</feature>
<reference evidence="21 22" key="1">
    <citation type="submission" date="2018-07" db="EMBL/GenBank/DDBJ databases">
        <title>The complete nuclear genome of the prasinophyte Chloropicon primus (CCMP1205).</title>
        <authorList>
            <person name="Pombert J.-F."/>
            <person name="Otis C."/>
            <person name="Turmel M."/>
            <person name="Lemieux C."/>
        </authorList>
    </citation>
    <scope>NUCLEOTIDE SEQUENCE [LARGE SCALE GENOMIC DNA]</scope>
    <source>
        <strain evidence="21 22">CCMP1205</strain>
    </source>
</reference>
<dbReference type="SUPFAM" id="SSF81665">
    <property type="entry name" value="Calcium ATPase, transmembrane domain M"/>
    <property type="match status" value="1"/>
</dbReference>
<dbReference type="InterPro" id="IPR018303">
    <property type="entry name" value="ATPase_P-typ_P_site"/>
</dbReference>
<dbReference type="FunFam" id="2.70.150.10:FF:000021">
    <property type="entry name" value="Phospholipid-transporting ATPase"/>
    <property type="match status" value="1"/>
</dbReference>
<dbReference type="Gene3D" id="3.40.1110.10">
    <property type="entry name" value="Calcium-transporting ATPase, cytoplasmic domain N"/>
    <property type="match status" value="1"/>
</dbReference>
<dbReference type="AlphaFoldDB" id="A0A5B8MMB5"/>
<keyword evidence="9 16" id="KW-0067">ATP-binding</keyword>
<evidence type="ECO:0000256" key="6">
    <source>
        <dbReference type="ARBA" id="ARBA00022692"/>
    </source>
</evidence>
<dbReference type="Gene3D" id="2.70.150.10">
    <property type="entry name" value="Calcium-transporting ATPase, cytoplasmic transduction domain A"/>
    <property type="match status" value="1"/>
</dbReference>
<feature type="binding site" evidence="17">
    <location>
        <position position="840"/>
    </location>
    <ligand>
        <name>Mg(2+)</name>
        <dbReference type="ChEBI" id="CHEBI:18420"/>
    </ligand>
</feature>
<feature type="binding site" evidence="16">
    <location>
        <position position="407"/>
    </location>
    <ligand>
        <name>ATP</name>
        <dbReference type="ChEBI" id="CHEBI:30616"/>
    </ligand>
</feature>
<evidence type="ECO:0000256" key="10">
    <source>
        <dbReference type="ARBA" id="ARBA00022842"/>
    </source>
</evidence>
<dbReference type="Gene3D" id="3.40.50.1000">
    <property type="entry name" value="HAD superfamily/HAD-like"/>
    <property type="match status" value="1"/>
</dbReference>
<comment type="subcellular location">
    <subcellularLocation>
        <location evidence="2">Cell membrane</location>
    </subcellularLocation>
    <subcellularLocation>
        <location evidence="1">Endomembrane system</location>
        <topology evidence="1">Multi-pass membrane protein</topology>
    </subcellularLocation>
    <subcellularLocation>
        <location evidence="18">Membrane</location>
        <topology evidence="18">Multi-pass membrane protein</topology>
    </subcellularLocation>
</comment>
<feature type="transmembrane region" description="Helical" evidence="18">
    <location>
        <begin position="976"/>
        <end position="997"/>
    </location>
</feature>
<comment type="catalytic activity">
    <reaction evidence="14 18">
        <text>ATP + H2O + phospholipidSide 1 = ADP + phosphate + phospholipidSide 2.</text>
        <dbReference type="EC" id="7.6.2.1"/>
    </reaction>
</comment>
<accession>A0A5B8MMB5</accession>
<evidence type="ECO:0000259" key="19">
    <source>
        <dbReference type="Pfam" id="PF16209"/>
    </source>
</evidence>
<evidence type="ECO:0000256" key="5">
    <source>
        <dbReference type="ARBA" id="ARBA00022475"/>
    </source>
</evidence>
<comment type="cofactor">
    <cofactor evidence="17">
        <name>Mg(2+)</name>
        <dbReference type="ChEBI" id="CHEBI:18420"/>
    </cofactor>
</comment>
<feature type="binding site" evidence="16">
    <location>
        <position position="515"/>
    </location>
    <ligand>
        <name>ATP</name>
        <dbReference type="ChEBI" id="CHEBI:30616"/>
    </ligand>
</feature>
<feature type="binding site" evidence="16">
    <location>
        <position position="704"/>
    </location>
    <ligand>
        <name>ATP</name>
        <dbReference type="ChEBI" id="CHEBI:30616"/>
    </ligand>
</feature>
<dbReference type="InterPro" id="IPR032631">
    <property type="entry name" value="P-type_ATPase_N"/>
</dbReference>
<evidence type="ECO:0000256" key="17">
    <source>
        <dbReference type="PIRSR" id="PIRSR606539-3"/>
    </source>
</evidence>
<feature type="transmembrane region" description="Helical" evidence="18">
    <location>
        <begin position="1040"/>
        <end position="1060"/>
    </location>
</feature>
<keyword evidence="5" id="KW-1003">Cell membrane</keyword>
<evidence type="ECO:0000256" key="8">
    <source>
        <dbReference type="ARBA" id="ARBA00022741"/>
    </source>
</evidence>
<dbReference type="PROSITE" id="PS00154">
    <property type="entry name" value="ATPASE_E1_E2"/>
    <property type="match status" value="1"/>
</dbReference>
<feature type="binding site" evidence="16">
    <location>
        <position position="810"/>
    </location>
    <ligand>
        <name>ATP</name>
        <dbReference type="ChEBI" id="CHEBI:30616"/>
    </ligand>
</feature>
<feature type="domain" description="P-type ATPase N-terminal" evidence="19">
    <location>
        <begin position="29"/>
        <end position="93"/>
    </location>
</feature>